<dbReference type="Proteomes" id="UP000031167">
    <property type="component" value="Unassembled WGS sequence"/>
</dbReference>
<dbReference type="Gene3D" id="2.160.20.10">
    <property type="entry name" value="Single-stranded right-handed beta-helix, Pectin lyase-like"/>
    <property type="match status" value="1"/>
</dbReference>
<dbReference type="GO" id="GO:0000272">
    <property type="term" value="P:polysaccharide catabolic process"/>
    <property type="evidence" value="ECO:0007669"/>
    <property type="project" value="UniProtKB-KW"/>
</dbReference>
<dbReference type="PANTHER" id="PTHR31683:SF18">
    <property type="entry name" value="PECTATE LYASE 21-RELATED"/>
    <property type="match status" value="1"/>
</dbReference>
<evidence type="ECO:0000256" key="3">
    <source>
        <dbReference type="RuleBase" id="RU361173"/>
    </source>
</evidence>
<protein>
    <submittedName>
        <fullName evidence="6">Pectate lyase</fullName>
    </submittedName>
</protein>
<dbReference type="InterPro" id="IPR026444">
    <property type="entry name" value="Secre_tail"/>
</dbReference>
<gene>
    <name evidence="6" type="ORF">RM51_11680</name>
</gene>
<proteinExistence type="inferred from homology"/>
<dbReference type="STRING" id="363331.RM51_11680"/>
<dbReference type="NCBIfam" id="TIGR04183">
    <property type="entry name" value="Por_Secre_tail"/>
    <property type="match status" value="1"/>
</dbReference>
<evidence type="ECO:0000256" key="2">
    <source>
        <dbReference type="ARBA" id="ARBA00023239"/>
    </source>
</evidence>
<evidence type="ECO:0000259" key="5">
    <source>
        <dbReference type="SMART" id="SM00656"/>
    </source>
</evidence>
<dbReference type="Pfam" id="PF18962">
    <property type="entry name" value="Por_Secre_tail"/>
    <property type="match status" value="1"/>
</dbReference>
<dbReference type="InterPro" id="IPR012334">
    <property type="entry name" value="Pectin_lyas_fold"/>
</dbReference>
<keyword evidence="3" id="KW-0624">Polysaccharide degradation</keyword>
<sequence>MKKILICFAFAASTAFVKSQITITQTVGWLESAYLKWNPVSNAESYRVYYSGNGITDKLIDSQLIRSYGSYFRADIPGLSAGNYTFKVVPVINNTEGTGTTTSSVTVLAQDRTGFAHSDGRIPGAYNLDGTLKANAVVLYITPDTKNTVSLNVTGANSNPCVGLQTILDGFKKGNDTRPLAVRFIGNITDPSYLLNGDAVVENNKNASSSITLEGIGSDAVINGWGIRLKNATNIEVRNLGFMLTDAGEGDNLSLQQDNTYIWAHNNDLFYGKPGGDADQAKGDGALDAKKSTYITFSYNHFWDNGKSCLLGLSEDTTSGLYITYHHNWFDHSDSRHPRIRFYSAHVYNNYYDGNSKYGVGSTMGSSVFVEGNYFRNCKYPVLTSKQGTDIANGSVGTFSSENGGVVKAYNNFMTGQNAFIPYNSSTAASQFDAYVASTRNEVLGAQIKAFQGAGTYNNFDTNSSLYINSMTPDSPTVARDKAMQYSGRVSGGDISWTFNNATDDTSDAVNTGLMSLLQNYTSQMVFVQGESSSSTSGQTLLIASNNSQTVASGTAISPMIFTWGGTATDVSVSNLPSSGISFVKNTTNKTVTISGTPTSNVSFTITTTGTSGTSVSGTGSITVTTTGTNPQGNEVHNFTASGLSSSFYSFTSANMNSTDGSASYDGITLTKRLKIESSTNISYSTSAASSLTLVFDPTFTGTIKVDGTSYTASSGIVSIPTIAAGSHSITKGSVANLYYIKTQYQTTTTSRLSQTEVSQPKAIIYPNPVQNVFSISTPYVIESVIITNSTGKVMKEIRGNVQRVDISNFESGVYLLLIKTNQGLLQEKVIKK</sequence>
<accession>A0A0B4D812</accession>
<comment type="subcellular location">
    <subcellularLocation>
        <location evidence="3">Secreted</location>
    </subcellularLocation>
</comment>
<keyword evidence="3" id="KW-0119">Carbohydrate metabolism</keyword>
<dbReference type="GO" id="GO:0030570">
    <property type="term" value="F:pectate lyase activity"/>
    <property type="evidence" value="ECO:0007669"/>
    <property type="project" value="InterPro"/>
</dbReference>
<evidence type="ECO:0000313" key="6">
    <source>
        <dbReference type="EMBL" id="KIC62826.1"/>
    </source>
</evidence>
<dbReference type="OrthoDB" id="148600at2"/>
<dbReference type="PANTHER" id="PTHR31683">
    <property type="entry name" value="PECTATE LYASE 18-RELATED"/>
    <property type="match status" value="1"/>
</dbReference>
<name>A0A0B4D812_9FLAO</name>
<keyword evidence="2 3" id="KW-0456">Lyase</keyword>
<dbReference type="EMBL" id="JWTA01000008">
    <property type="protein sequence ID" value="KIC62826.1"/>
    <property type="molecule type" value="Genomic_DNA"/>
</dbReference>
<dbReference type="SMART" id="SM00656">
    <property type="entry name" value="Amb_all"/>
    <property type="match status" value="1"/>
</dbReference>
<dbReference type="RefSeq" id="WP_039369393.1">
    <property type="nucleotide sequence ID" value="NZ_JWTA01000008.1"/>
</dbReference>
<dbReference type="InterPro" id="IPR002022">
    <property type="entry name" value="Pec_lyase"/>
</dbReference>
<dbReference type="InterPro" id="IPR011050">
    <property type="entry name" value="Pectin_lyase_fold/virulence"/>
</dbReference>
<dbReference type="GO" id="GO:0005576">
    <property type="term" value="C:extracellular region"/>
    <property type="evidence" value="ECO:0007669"/>
    <property type="project" value="UniProtKB-SubCell"/>
</dbReference>
<comment type="caution">
    <text evidence="6">The sequence shown here is derived from an EMBL/GenBank/DDBJ whole genome shotgun (WGS) entry which is preliminary data.</text>
</comment>
<dbReference type="Pfam" id="PF18283">
    <property type="entry name" value="CBM77"/>
    <property type="match status" value="1"/>
</dbReference>
<keyword evidence="7" id="KW-1185">Reference proteome</keyword>
<dbReference type="InterPro" id="IPR041253">
    <property type="entry name" value="CBM77"/>
</dbReference>
<keyword evidence="1 4" id="KW-0732">Signal</keyword>
<dbReference type="SUPFAM" id="SSF51126">
    <property type="entry name" value="Pectin lyase-like"/>
    <property type="match status" value="1"/>
</dbReference>
<keyword evidence="3" id="KW-0964">Secreted</keyword>
<feature type="signal peptide" evidence="4">
    <location>
        <begin position="1"/>
        <end position="17"/>
    </location>
</feature>
<dbReference type="AlphaFoldDB" id="A0A0B4D812"/>
<reference evidence="6 7" key="1">
    <citation type="submission" date="2014-12" db="EMBL/GenBank/DDBJ databases">
        <title>Genome sequencing of Chryseobacterium taiwanense TPW19.</title>
        <authorList>
            <person name="Tan P.W."/>
            <person name="Chan K.-G."/>
        </authorList>
    </citation>
    <scope>NUCLEOTIDE SEQUENCE [LARGE SCALE GENOMIC DNA]</scope>
    <source>
        <strain evidence="6 7">TPW19</strain>
    </source>
</reference>
<feature type="chain" id="PRO_5002102520" evidence="4">
    <location>
        <begin position="18"/>
        <end position="833"/>
    </location>
</feature>
<feature type="domain" description="Pectate lyase" evidence="5">
    <location>
        <begin position="171"/>
        <end position="381"/>
    </location>
</feature>
<dbReference type="Pfam" id="PF00544">
    <property type="entry name" value="Pectate_lyase_4"/>
    <property type="match status" value="1"/>
</dbReference>
<dbReference type="InterPro" id="IPR045032">
    <property type="entry name" value="PEL"/>
</dbReference>
<evidence type="ECO:0000256" key="4">
    <source>
        <dbReference type="SAM" id="SignalP"/>
    </source>
</evidence>
<evidence type="ECO:0000256" key="1">
    <source>
        <dbReference type="ARBA" id="ARBA00022729"/>
    </source>
</evidence>
<comment type="similarity">
    <text evidence="3">Belongs to the polysaccharide lyase 1 family.</text>
</comment>
<organism evidence="6 7">
    <name type="scientific">Chryseobacterium taiwanense</name>
    <dbReference type="NCBI Taxonomy" id="363331"/>
    <lineage>
        <taxon>Bacteria</taxon>
        <taxon>Pseudomonadati</taxon>
        <taxon>Bacteroidota</taxon>
        <taxon>Flavobacteriia</taxon>
        <taxon>Flavobacteriales</taxon>
        <taxon>Weeksellaceae</taxon>
        <taxon>Chryseobacterium group</taxon>
        <taxon>Chryseobacterium</taxon>
    </lineage>
</organism>
<evidence type="ECO:0000313" key="7">
    <source>
        <dbReference type="Proteomes" id="UP000031167"/>
    </source>
</evidence>